<accession>A0A3S4ZMN2</accession>
<feature type="region of interest" description="Disordered" evidence="1">
    <location>
        <begin position="179"/>
        <end position="198"/>
    </location>
</feature>
<gene>
    <name evidence="2" type="ORF">PXEA_LOCUS651</name>
</gene>
<keyword evidence="3" id="KW-1185">Reference proteome</keyword>
<protein>
    <submittedName>
        <fullName evidence="2">Uncharacterized protein</fullName>
    </submittedName>
</protein>
<sequence>MEASGISLGLRILDERNNEVVSTAEGEEIRLDVVLIDPAGEQMVHLSLYAACRDEFEFSRLVRLNMVVCCIFASLSASGRPFFPAVLSPLLAPRLASNCQTWLLPPRPVAGLWGLGGSRVVSVNYGAAFAARRVGSGNRALQFGQRYADSRPIGSRHDIRRGLSCRSGPTLVTSCPALDAARSRPDRRTTSASTSSKHLSGCSTSCLAKPAKTTEWAGKQQKQQTQAPTWQRQKWSSASMASCDYCFSQLSSRLHYSVPSAYSAHLAPFFPSAADWKCRITGHCLTTLKAEFERFIPTNIKMSHSWLFTSSIQHKTAHHYSPPGAGSTLPHKATDHPADTITQHKGDDILSIKRSWKCLVTSILWDPFALVLLETLGLSSQLLLSWLVICYSSPKDQEWEVKQGILVSQ</sequence>
<proteinExistence type="predicted"/>
<name>A0A3S4ZMN2_9PLAT</name>
<evidence type="ECO:0000256" key="1">
    <source>
        <dbReference type="SAM" id="MobiDB-lite"/>
    </source>
</evidence>
<organism evidence="2 3">
    <name type="scientific">Protopolystoma xenopodis</name>
    <dbReference type="NCBI Taxonomy" id="117903"/>
    <lineage>
        <taxon>Eukaryota</taxon>
        <taxon>Metazoa</taxon>
        <taxon>Spiralia</taxon>
        <taxon>Lophotrochozoa</taxon>
        <taxon>Platyhelminthes</taxon>
        <taxon>Monogenea</taxon>
        <taxon>Polyopisthocotylea</taxon>
        <taxon>Polystomatidea</taxon>
        <taxon>Polystomatidae</taxon>
        <taxon>Protopolystoma</taxon>
    </lineage>
</organism>
<dbReference type="Proteomes" id="UP000784294">
    <property type="component" value="Unassembled WGS sequence"/>
</dbReference>
<comment type="caution">
    <text evidence="2">The sequence shown here is derived from an EMBL/GenBank/DDBJ whole genome shotgun (WGS) entry which is preliminary data.</text>
</comment>
<reference evidence="2" key="1">
    <citation type="submission" date="2018-11" db="EMBL/GenBank/DDBJ databases">
        <authorList>
            <consortium name="Pathogen Informatics"/>
        </authorList>
    </citation>
    <scope>NUCLEOTIDE SEQUENCE</scope>
</reference>
<evidence type="ECO:0000313" key="3">
    <source>
        <dbReference type="Proteomes" id="UP000784294"/>
    </source>
</evidence>
<evidence type="ECO:0000313" key="2">
    <source>
        <dbReference type="EMBL" id="VEL07211.1"/>
    </source>
</evidence>
<dbReference type="EMBL" id="CAAALY010001268">
    <property type="protein sequence ID" value="VEL07211.1"/>
    <property type="molecule type" value="Genomic_DNA"/>
</dbReference>
<dbReference type="AlphaFoldDB" id="A0A3S4ZMN2"/>